<dbReference type="RefSeq" id="WP_338601896.1">
    <property type="nucleotide sequence ID" value="NZ_AP028679.1"/>
</dbReference>
<dbReference type="NCBIfam" id="TIGR01499">
    <property type="entry name" value="folC"/>
    <property type="match status" value="1"/>
</dbReference>
<keyword evidence="11 22" id="KW-0547">Nucleotide-binding</keyword>
<dbReference type="GO" id="GO:0046656">
    <property type="term" value="P:folic acid biosynthetic process"/>
    <property type="evidence" value="ECO:0007669"/>
    <property type="project" value="UniProtKB-KW"/>
</dbReference>
<comment type="similarity">
    <text evidence="5 22">Belongs to the folylpolyglutamate synthase family.</text>
</comment>
<dbReference type="Gene3D" id="3.90.190.20">
    <property type="entry name" value="Mur ligase, C-terminal domain"/>
    <property type="match status" value="1"/>
</dbReference>
<feature type="domain" description="Mur ligase central" evidence="24">
    <location>
        <begin position="51"/>
        <end position="268"/>
    </location>
</feature>
<dbReference type="PANTHER" id="PTHR11136">
    <property type="entry name" value="FOLYLPOLYGLUTAMATE SYNTHASE-RELATED"/>
    <property type="match status" value="1"/>
</dbReference>
<keyword evidence="12 22" id="KW-0067">ATP-binding</keyword>
<evidence type="ECO:0000256" key="15">
    <source>
        <dbReference type="ARBA" id="ARBA00030048"/>
    </source>
</evidence>
<accession>A0AAU9EXP2</accession>
<reference evidence="26" key="1">
    <citation type="journal article" date="2023" name="Arch. Microbiol.">
        <title>Desulfoferula mesophilus gen. nov. sp. nov., a mesophilic sulfate-reducing bacterium isolated from a brackish lake sediment.</title>
        <authorList>
            <person name="Watanabe T."/>
            <person name="Yabe T."/>
            <person name="Tsuji J.M."/>
            <person name="Fukui M."/>
        </authorList>
    </citation>
    <scope>NUCLEOTIDE SEQUENCE [LARGE SCALE GENOMIC DNA]</scope>
    <source>
        <strain evidence="26">12FAK</strain>
    </source>
</reference>
<comment type="function">
    <text evidence="2">Functions in two distinct reactions of the de novo folate biosynthetic pathway. Catalyzes the addition of a glutamate residue to dihydropteroate (7,8-dihydropteroate or H2Pte) to form dihydrofolate (7,8-dihydrofolate monoglutamate or H2Pte-Glu). Also catalyzes successive additions of L-glutamate to tetrahydrofolate or 10-formyltetrahydrofolate or 5,10-methylenetetrahydrofolate, leading to folylpolyglutamate derivatives.</text>
</comment>
<evidence type="ECO:0000259" key="23">
    <source>
        <dbReference type="Pfam" id="PF02875"/>
    </source>
</evidence>
<evidence type="ECO:0000256" key="9">
    <source>
        <dbReference type="ARBA" id="ARBA00022598"/>
    </source>
</evidence>
<keyword evidence="26" id="KW-1185">Reference proteome</keyword>
<dbReference type="PIRSF" id="PIRSF001563">
    <property type="entry name" value="Folylpolyglu_synth"/>
    <property type="match status" value="1"/>
</dbReference>
<dbReference type="EC" id="6.3.2.17" evidence="7"/>
<dbReference type="KEGG" id="dmp:FAK_33510"/>
<dbReference type="InterPro" id="IPR001645">
    <property type="entry name" value="Folylpolyglutamate_synth"/>
</dbReference>
<proteinExistence type="inferred from homology"/>
<dbReference type="Gene3D" id="3.40.1190.10">
    <property type="entry name" value="Mur-like, catalytic domain"/>
    <property type="match status" value="1"/>
</dbReference>
<feature type="domain" description="Mur ligase C-terminal" evidence="23">
    <location>
        <begin position="294"/>
        <end position="417"/>
    </location>
</feature>
<dbReference type="FunFam" id="3.40.1190.10:FF:000011">
    <property type="entry name" value="Folylpolyglutamate synthase/dihydrofolate synthase"/>
    <property type="match status" value="1"/>
</dbReference>
<comment type="cofactor">
    <cofactor evidence="1">
        <name>Mg(2+)</name>
        <dbReference type="ChEBI" id="CHEBI:18420"/>
    </cofactor>
</comment>
<dbReference type="Pfam" id="PF08245">
    <property type="entry name" value="Mur_ligase_M"/>
    <property type="match status" value="1"/>
</dbReference>
<sequence>MSPRGQSAYEKAVSKLYELQKFGIKLGLSSTANLLEGLGNPHRGLACVHLAGTNGKGSVGAMLEAALIQAGVKVGFYTSPHLERFTERFRVNGKEISQAGVVRLCQKVCKVVDLREPPTYFEFVTAMAFEHFRDQGVELAIMETGLGGRLDATNICEPLVTVITNLSREHEDYLGKGLANIAFEKAGIIKPGVPLVHGVTQPKARKIVEDTAGAKGAPIYRRGRELTFRRAASGAFHLRGRLWSLPHQTTNLVGRHQPVNACLALGAAEVLAEKGLPLGPEHLAAGMNQVHWPGRLEQWPAEAGQPPLWLDGAHNPGAAYALLASLEDMRGGRKPLVMVVGVMADKEVGKLLSILLPAADRVVYSRPVYARAATPEALAAAAPLDAPPGEIEPNLERAMGRARELAGPQGVVLVTGSLFTVGEARTILSGGISDLP</sequence>
<evidence type="ECO:0000256" key="18">
    <source>
        <dbReference type="ARBA" id="ARBA00047493"/>
    </source>
</evidence>
<organism evidence="25 26">
    <name type="scientific">Desulfoferula mesophila</name>
    <dbReference type="NCBI Taxonomy" id="3058419"/>
    <lineage>
        <taxon>Bacteria</taxon>
        <taxon>Pseudomonadati</taxon>
        <taxon>Thermodesulfobacteriota</taxon>
        <taxon>Desulfarculia</taxon>
        <taxon>Desulfarculales</taxon>
        <taxon>Desulfarculaceae</taxon>
        <taxon>Desulfoferula</taxon>
    </lineage>
</organism>
<dbReference type="GO" id="GO:0046872">
    <property type="term" value="F:metal ion binding"/>
    <property type="evidence" value="ECO:0007669"/>
    <property type="project" value="UniProtKB-KW"/>
</dbReference>
<comment type="catalytic activity">
    <reaction evidence="19">
        <text>10-formyltetrahydrofolyl-(gamma-L-Glu)(n) + L-glutamate + ATP = 10-formyltetrahydrofolyl-(gamma-L-Glu)(n+1) + ADP + phosphate + H(+)</text>
        <dbReference type="Rhea" id="RHEA:51904"/>
        <dbReference type="Rhea" id="RHEA-COMP:13088"/>
        <dbReference type="Rhea" id="RHEA-COMP:14300"/>
        <dbReference type="ChEBI" id="CHEBI:15378"/>
        <dbReference type="ChEBI" id="CHEBI:29985"/>
        <dbReference type="ChEBI" id="CHEBI:30616"/>
        <dbReference type="ChEBI" id="CHEBI:43474"/>
        <dbReference type="ChEBI" id="CHEBI:134413"/>
        <dbReference type="ChEBI" id="CHEBI:456216"/>
        <dbReference type="EC" id="6.3.2.17"/>
    </reaction>
</comment>
<dbReference type="PANTHER" id="PTHR11136:SF0">
    <property type="entry name" value="DIHYDROFOLATE SYNTHETASE-RELATED"/>
    <property type="match status" value="1"/>
</dbReference>
<evidence type="ECO:0000256" key="3">
    <source>
        <dbReference type="ARBA" id="ARBA00004799"/>
    </source>
</evidence>
<evidence type="ECO:0000256" key="4">
    <source>
        <dbReference type="ARBA" id="ARBA00005150"/>
    </source>
</evidence>
<dbReference type="EMBL" id="AP028679">
    <property type="protein sequence ID" value="BEQ16285.1"/>
    <property type="molecule type" value="Genomic_DNA"/>
</dbReference>
<evidence type="ECO:0000256" key="7">
    <source>
        <dbReference type="ARBA" id="ARBA00013025"/>
    </source>
</evidence>
<gene>
    <name evidence="25" type="primary">folC</name>
    <name evidence="25" type="ORF">FAK_33510</name>
</gene>
<dbReference type="GO" id="GO:0005737">
    <property type="term" value="C:cytoplasm"/>
    <property type="evidence" value="ECO:0007669"/>
    <property type="project" value="TreeGrafter"/>
</dbReference>
<comment type="catalytic activity">
    <reaction evidence="20">
        <text>(6R)-5,10-methylenetetrahydrofolyl-(gamma-L-Glu)(n) + L-glutamate + ATP = (6R)-5,10-methylenetetrahydrofolyl-(gamma-L-Glu)(n+1) + ADP + phosphate + H(+)</text>
        <dbReference type="Rhea" id="RHEA:51912"/>
        <dbReference type="Rhea" id="RHEA-COMP:13257"/>
        <dbReference type="Rhea" id="RHEA-COMP:13258"/>
        <dbReference type="ChEBI" id="CHEBI:15378"/>
        <dbReference type="ChEBI" id="CHEBI:29985"/>
        <dbReference type="ChEBI" id="CHEBI:30616"/>
        <dbReference type="ChEBI" id="CHEBI:43474"/>
        <dbReference type="ChEBI" id="CHEBI:136572"/>
        <dbReference type="ChEBI" id="CHEBI:456216"/>
        <dbReference type="EC" id="6.3.2.17"/>
    </reaction>
</comment>
<evidence type="ECO:0000259" key="24">
    <source>
        <dbReference type="Pfam" id="PF08245"/>
    </source>
</evidence>
<evidence type="ECO:0000256" key="2">
    <source>
        <dbReference type="ARBA" id="ARBA00002714"/>
    </source>
</evidence>
<name>A0AAU9EXP2_9BACT</name>
<protein>
    <recommendedName>
        <fullName evidence="8">Dihydrofolate synthase/folylpolyglutamate synthase</fullName>
        <ecNumber evidence="6">6.3.2.12</ecNumber>
        <ecNumber evidence="7">6.3.2.17</ecNumber>
    </recommendedName>
    <alternativeName>
        <fullName evidence="17">Folylpoly-gamma-glutamate synthetase-dihydrofolate synthetase</fullName>
    </alternativeName>
    <alternativeName>
        <fullName evidence="15">Folylpolyglutamate synthetase</fullName>
    </alternativeName>
    <alternativeName>
        <fullName evidence="16">Tetrahydrofolylpolyglutamate synthase</fullName>
    </alternativeName>
</protein>
<evidence type="ECO:0000256" key="16">
    <source>
        <dbReference type="ARBA" id="ARBA00030592"/>
    </source>
</evidence>
<comment type="catalytic activity">
    <reaction evidence="18">
        <text>(6S)-5,6,7,8-tetrahydrofolyl-(gamma-L-Glu)(n) + L-glutamate + ATP = (6S)-5,6,7,8-tetrahydrofolyl-(gamma-L-Glu)(n+1) + ADP + phosphate + H(+)</text>
        <dbReference type="Rhea" id="RHEA:10580"/>
        <dbReference type="Rhea" id="RHEA-COMP:14738"/>
        <dbReference type="Rhea" id="RHEA-COMP:14740"/>
        <dbReference type="ChEBI" id="CHEBI:15378"/>
        <dbReference type="ChEBI" id="CHEBI:29985"/>
        <dbReference type="ChEBI" id="CHEBI:30616"/>
        <dbReference type="ChEBI" id="CHEBI:43474"/>
        <dbReference type="ChEBI" id="CHEBI:141005"/>
        <dbReference type="ChEBI" id="CHEBI:456216"/>
        <dbReference type="EC" id="6.3.2.17"/>
    </reaction>
</comment>
<evidence type="ECO:0000256" key="20">
    <source>
        <dbReference type="ARBA" id="ARBA00049035"/>
    </source>
</evidence>
<comment type="pathway">
    <text evidence="4">Cofactor biosynthesis; tetrahydrofolylpolyglutamate biosynthesis.</text>
</comment>
<dbReference type="EC" id="6.3.2.12" evidence="6"/>
<comment type="catalytic activity">
    <reaction evidence="21">
        <text>7,8-dihydropteroate + L-glutamate + ATP = 7,8-dihydrofolate + ADP + phosphate + H(+)</text>
        <dbReference type="Rhea" id="RHEA:23584"/>
        <dbReference type="ChEBI" id="CHEBI:15378"/>
        <dbReference type="ChEBI" id="CHEBI:17839"/>
        <dbReference type="ChEBI" id="CHEBI:29985"/>
        <dbReference type="ChEBI" id="CHEBI:30616"/>
        <dbReference type="ChEBI" id="CHEBI:43474"/>
        <dbReference type="ChEBI" id="CHEBI:57451"/>
        <dbReference type="ChEBI" id="CHEBI:456216"/>
        <dbReference type="EC" id="6.3.2.12"/>
    </reaction>
</comment>
<dbReference type="InterPro" id="IPR004101">
    <property type="entry name" value="Mur_ligase_C"/>
</dbReference>
<evidence type="ECO:0000256" key="11">
    <source>
        <dbReference type="ARBA" id="ARBA00022741"/>
    </source>
</evidence>
<dbReference type="AlphaFoldDB" id="A0AAU9EXP2"/>
<evidence type="ECO:0000256" key="10">
    <source>
        <dbReference type="ARBA" id="ARBA00022723"/>
    </source>
</evidence>
<dbReference type="Pfam" id="PF02875">
    <property type="entry name" value="Mur_ligase_C"/>
    <property type="match status" value="1"/>
</dbReference>
<comment type="pathway">
    <text evidence="3">Cofactor biosynthesis; tetrahydrofolate biosynthesis; 7,8-dihydrofolate from 2-amino-4-hydroxy-6-hydroxymethyl-7,8-dihydropteridine diphosphate and 4-aminobenzoate: step 2/2.</text>
</comment>
<dbReference type="GO" id="GO:0004326">
    <property type="term" value="F:tetrahydrofolylpolyglutamate synthase activity"/>
    <property type="evidence" value="ECO:0007669"/>
    <property type="project" value="UniProtKB-EC"/>
</dbReference>
<evidence type="ECO:0000313" key="26">
    <source>
        <dbReference type="Proteomes" id="UP001366166"/>
    </source>
</evidence>
<keyword evidence="10" id="KW-0479">Metal-binding</keyword>
<evidence type="ECO:0000256" key="17">
    <source>
        <dbReference type="ARBA" id="ARBA00032510"/>
    </source>
</evidence>
<dbReference type="GO" id="GO:0005524">
    <property type="term" value="F:ATP binding"/>
    <property type="evidence" value="ECO:0007669"/>
    <property type="project" value="UniProtKB-KW"/>
</dbReference>
<evidence type="ECO:0000256" key="21">
    <source>
        <dbReference type="ARBA" id="ARBA00049161"/>
    </source>
</evidence>
<dbReference type="InterPro" id="IPR013221">
    <property type="entry name" value="Mur_ligase_cen"/>
</dbReference>
<evidence type="ECO:0000256" key="6">
    <source>
        <dbReference type="ARBA" id="ARBA00013023"/>
    </source>
</evidence>
<keyword evidence="9 22" id="KW-0436">Ligase</keyword>
<dbReference type="GO" id="GO:0008841">
    <property type="term" value="F:dihydrofolate synthase activity"/>
    <property type="evidence" value="ECO:0007669"/>
    <property type="project" value="UniProtKB-EC"/>
</dbReference>
<evidence type="ECO:0000256" key="22">
    <source>
        <dbReference type="PIRNR" id="PIRNR001563"/>
    </source>
</evidence>
<dbReference type="SUPFAM" id="SSF53244">
    <property type="entry name" value="MurD-like peptide ligases, peptide-binding domain"/>
    <property type="match status" value="1"/>
</dbReference>
<evidence type="ECO:0000256" key="12">
    <source>
        <dbReference type="ARBA" id="ARBA00022840"/>
    </source>
</evidence>
<evidence type="ECO:0000313" key="25">
    <source>
        <dbReference type="EMBL" id="BEQ16285.1"/>
    </source>
</evidence>
<evidence type="ECO:0000256" key="19">
    <source>
        <dbReference type="ARBA" id="ARBA00047808"/>
    </source>
</evidence>
<evidence type="ECO:0000256" key="8">
    <source>
        <dbReference type="ARBA" id="ARBA00019357"/>
    </source>
</evidence>
<dbReference type="SUPFAM" id="SSF53623">
    <property type="entry name" value="MurD-like peptide ligases, catalytic domain"/>
    <property type="match status" value="1"/>
</dbReference>
<dbReference type="InterPro" id="IPR036565">
    <property type="entry name" value="Mur-like_cat_sf"/>
</dbReference>
<keyword evidence="13" id="KW-0460">Magnesium</keyword>
<evidence type="ECO:0000256" key="13">
    <source>
        <dbReference type="ARBA" id="ARBA00022842"/>
    </source>
</evidence>
<dbReference type="InterPro" id="IPR036615">
    <property type="entry name" value="Mur_ligase_C_dom_sf"/>
</dbReference>
<keyword evidence="14" id="KW-0289">Folate biosynthesis</keyword>
<evidence type="ECO:0000256" key="5">
    <source>
        <dbReference type="ARBA" id="ARBA00008276"/>
    </source>
</evidence>
<evidence type="ECO:0000256" key="14">
    <source>
        <dbReference type="ARBA" id="ARBA00022909"/>
    </source>
</evidence>
<dbReference type="Proteomes" id="UP001366166">
    <property type="component" value="Chromosome"/>
</dbReference>
<evidence type="ECO:0000256" key="1">
    <source>
        <dbReference type="ARBA" id="ARBA00001946"/>
    </source>
</evidence>